<dbReference type="Pfam" id="PF03723">
    <property type="entry name" value="Hemocyanin_C"/>
    <property type="match status" value="1"/>
</dbReference>
<evidence type="ECO:0000256" key="2">
    <source>
        <dbReference type="SAM" id="SignalP"/>
    </source>
</evidence>
<dbReference type="Gene3D" id="1.20.1370.10">
    <property type="entry name" value="Hemocyanin, N-terminal domain"/>
    <property type="match status" value="1"/>
</dbReference>
<reference evidence="7" key="1">
    <citation type="submission" date="2025-08" db="UniProtKB">
        <authorList>
            <consortium name="RefSeq"/>
        </authorList>
    </citation>
    <scope>IDENTIFICATION</scope>
</reference>
<dbReference type="InterPro" id="IPR005204">
    <property type="entry name" value="Hemocyanin_N"/>
</dbReference>
<dbReference type="Proteomes" id="UP001652628">
    <property type="component" value="Chromosome 3"/>
</dbReference>
<gene>
    <name evidence="7" type="primary">LOC108007546</name>
</gene>
<dbReference type="SUPFAM" id="SSF81296">
    <property type="entry name" value="E set domains"/>
    <property type="match status" value="1"/>
</dbReference>
<keyword evidence="1" id="KW-0758">Storage protein</keyword>
<dbReference type="InterPro" id="IPR005203">
    <property type="entry name" value="Hemocyanin_C"/>
</dbReference>
<keyword evidence="6" id="KW-1185">Reference proteome</keyword>
<feature type="signal peptide" evidence="2">
    <location>
        <begin position="1"/>
        <end position="20"/>
    </location>
</feature>
<dbReference type="GO" id="GO:0005615">
    <property type="term" value="C:extracellular space"/>
    <property type="evidence" value="ECO:0007669"/>
    <property type="project" value="UniProtKB-ARBA"/>
</dbReference>
<dbReference type="SUPFAM" id="SSF48056">
    <property type="entry name" value="Di-copper centre-containing domain"/>
    <property type="match status" value="1"/>
</dbReference>
<dbReference type="PANTHER" id="PTHR11511">
    <property type="entry name" value="LARVAL STORAGE PROTEIN/PHENOLOXIDASE"/>
    <property type="match status" value="1"/>
</dbReference>
<feature type="domain" description="Hemocyanin middle" evidence="3">
    <location>
        <begin position="156"/>
        <end position="352"/>
    </location>
</feature>
<dbReference type="RefSeq" id="XP_016926729.4">
    <property type="nucleotide sequence ID" value="XM_017071240.4"/>
</dbReference>
<dbReference type="Gene3D" id="1.10.1280.10">
    <property type="entry name" value="Di-copper center containing domain from catechol oxidase"/>
    <property type="match status" value="1"/>
</dbReference>
<dbReference type="InterPro" id="IPR000896">
    <property type="entry name" value="Hemocyanin/hexamerin_mid_dom"/>
</dbReference>
<dbReference type="SUPFAM" id="SSF48050">
    <property type="entry name" value="Hemocyanin, N-terminal domain"/>
    <property type="match status" value="1"/>
</dbReference>
<dbReference type="Gene3D" id="2.60.40.1520">
    <property type="entry name" value="Hemocyanin, C-terminal domain"/>
    <property type="match status" value="1"/>
</dbReference>
<organism evidence="6 7">
    <name type="scientific">Drosophila suzukii</name>
    <name type="common">Spotted-wing drosophila fruit fly</name>
    <dbReference type="NCBI Taxonomy" id="28584"/>
    <lineage>
        <taxon>Eukaryota</taxon>
        <taxon>Metazoa</taxon>
        <taxon>Ecdysozoa</taxon>
        <taxon>Arthropoda</taxon>
        <taxon>Hexapoda</taxon>
        <taxon>Insecta</taxon>
        <taxon>Pterygota</taxon>
        <taxon>Neoptera</taxon>
        <taxon>Endopterygota</taxon>
        <taxon>Diptera</taxon>
        <taxon>Brachycera</taxon>
        <taxon>Muscomorpha</taxon>
        <taxon>Ephydroidea</taxon>
        <taxon>Drosophilidae</taxon>
        <taxon>Drosophila</taxon>
        <taxon>Sophophora</taxon>
    </lineage>
</organism>
<evidence type="ECO:0000313" key="6">
    <source>
        <dbReference type="Proteomes" id="UP001652628"/>
    </source>
</evidence>
<evidence type="ECO:0000256" key="1">
    <source>
        <dbReference type="ARBA" id="ARBA00022761"/>
    </source>
</evidence>
<feature type="domain" description="Hemocyanin N-terminal" evidence="4">
    <location>
        <begin position="28"/>
        <end position="149"/>
    </location>
</feature>
<dbReference type="Pfam" id="PF03722">
    <property type="entry name" value="Hemocyanin_N"/>
    <property type="match status" value="1"/>
</dbReference>
<evidence type="ECO:0000259" key="5">
    <source>
        <dbReference type="Pfam" id="PF03723"/>
    </source>
</evidence>
<dbReference type="InterPro" id="IPR013788">
    <property type="entry name" value="Hemocyanin/hexamerin"/>
</dbReference>
<evidence type="ECO:0000259" key="3">
    <source>
        <dbReference type="Pfam" id="PF00372"/>
    </source>
</evidence>
<dbReference type="GO" id="GO:0097009">
    <property type="term" value="P:energy homeostasis"/>
    <property type="evidence" value="ECO:0007669"/>
    <property type="project" value="UniProtKB-ARBA"/>
</dbReference>
<sequence>MRLFVVLSLLSLIVYSEVLANGIGNRYFLEKQRFLLEILHHVHEPLTNQQWRSLGEHLVTDKEQYVVYNDHMTEFYKAFNLGILLNRNEYYNPLNADHYQQTLGLYHFFYNTRDWYTLWQNICWARIHLNPEIFVQALTQIILKREDYQALIMPKIYELWPETYHDEITVRKARNFNFANWIRYENTSDIEEVHPQKMEPSSLAGGLRNTLEWFQAMGDVNILRMNQQKRKNKLQHLLEDIGWQSYWYNLNMGISLTTEKSGQLQEWCYYQISQILARYKLERYGQKLSYKKLTPVRNIQKQNRRFKESSSKTTQIIMEYLKEFEERVSDAISFRSFQLSNGSYINLEEKDNWLIGLGELFPYDWTKLTIKEHMQHELLLDIRTSLRSEDFYYYAERVLQSYRWYRQVFQPPNQKMFIPSDLRIDDLQISPLVTYDQPVDVDLSNVLHARHFYLAGQFVWPFTLQQRQFRLQHKDFNYSLQVSSNKTQSTIFRIFLTTSEQGSILREPFYQLDSFLTVIYQGLNRITRKSKEFGGLIGDHISYTELHQFVKLAEREEYDFPLNISTSNCGFPRRLILPRGGSGNPLKIRLLIMATVYDFKARQGNELNCDFTKGISRWDELPLAYPFERILEDDNQAVEISGDHVYWKDVNILHENYQT</sequence>
<dbReference type="InterPro" id="IPR036697">
    <property type="entry name" value="Hemocyanin_N_sf"/>
</dbReference>
<accession>A0AB39Z1H8</accession>
<feature type="domain" description="Hemocyanin C-terminal" evidence="5">
    <location>
        <begin position="415"/>
        <end position="654"/>
    </location>
</feature>
<protein>
    <submittedName>
        <fullName evidence="7">Larval serum protein 1 gamma chain</fullName>
    </submittedName>
</protein>
<dbReference type="AlphaFoldDB" id="A0AB39Z1H8"/>
<feature type="chain" id="PRO_5045585806" evidence="2">
    <location>
        <begin position="21"/>
        <end position="659"/>
    </location>
</feature>
<dbReference type="GeneID" id="108007546"/>
<evidence type="ECO:0000313" key="7">
    <source>
        <dbReference type="RefSeq" id="XP_016926729.4"/>
    </source>
</evidence>
<dbReference type="GO" id="GO:0045735">
    <property type="term" value="F:nutrient reservoir activity"/>
    <property type="evidence" value="ECO:0007669"/>
    <property type="project" value="UniProtKB-KW"/>
</dbReference>
<proteinExistence type="predicted"/>
<dbReference type="InterPro" id="IPR008922">
    <property type="entry name" value="Di-copper_centre_dom_sf"/>
</dbReference>
<dbReference type="Pfam" id="PF00372">
    <property type="entry name" value="Hemocyanin_M"/>
    <property type="match status" value="1"/>
</dbReference>
<dbReference type="InterPro" id="IPR037020">
    <property type="entry name" value="Hemocyanin_C_sf"/>
</dbReference>
<dbReference type="InterPro" id="IPR014756">
    <property type="entry name" value="Ig_E-set"/>
</dbReference>
<dbReference type="PANTHER" id="PTHR11511:SF5">
    <property type="entry name" value="FAT-BODY PROTEIN 1-RELATED"/>
    <property type="match status" value="1"/>
</dbReference>
<keyword evidence="2" id="KW-0732">Signal</keyword>
<evidence type="ECO:0000259" key="4">
    <source>
        <dbReference type="Pfam" id="PF03722"/>
    </source>
</evidence>
<name>A0AB39Z1H8_DROSZ</name>